<keyword evidence="3 5" id="KW-1133">Transmembrane helix</keyword>
<keyword evidence="4 5" id="KW-0472">Membrane</keyword>
<evidence type="ECO:0000256" key="1">
    <source>
        <dbReference type="ARBA" id="ARBA00004127"/>
    </source>
</evidence>
<dbReference type="RefSeq" id="WP_136063346.1">
    <property type="nucleotide sequence ID" value="NZ_CAAHFH010000002.1"/>
</dbReference>
<proteinExistence type="predicted"/>
<feature type="transmembrane region" description="Helical" evidence="5">
    <location>
        <begin position="57"/>
        <end position="77"/>
    </location>
</feature>
<feature type="domain" description="DUF202" evidence="6">
    <location>
        <begin position="21"/>
        <end position="84"/>
    </location>
</feature>
<accession>A0A6C2UP04</accession>
<sequence length="95" mass="10599">MPYSKINPNDMILRDHLAYDRTVLANERTLLSYLRTAIAFFAAGGTLVKLFPDEQGMVNLGFVLLALGGCAAIVGVWRTIRVTRHLSKAYEELDD</sequence>
<dbReference type="AlphaFoldDB" id="A0A6C2UP04"/>
<evidence type="ECO:0000256" key="2">
    <source>
        <dbReference type="ARBA" id="ARBA00022692"/>
    </source>
</evidence>
<evidence type="ECO:0000313" key="8">
    <source>
        <dbReference type="Proteomes" id="UP000346198"/>
    </source>
</evidence>
<feature type="transmembrane region" description="Helical" evidence="5">
    <location>
        <begin position="30"/>
        <end position="51"/>
    </location>
</feature>
<keyword evidence="2 5" id="KW-0812">Transmembrane</keyword>
<evidence type="ECO:0000256" key="4">
    <source>
        <dbReference type="ARBA" id="ARBA00023136"/>
    </source>
</evidence>
<dbReference type="InterPro" id="IPR003807">
    <property type="entry name" value="DUF202"/>
</dbReference>
<protein>
    <recommendedName>
        <fullName evidence="6">DUF202 domain-containing protein</fullName>
    </recommendedName>
</protein>
<gene>
    <name evidence="7" type="ORF">SCARR_03998</name>
</gene>
<evidence type="ECO:0000256" key="3">
    <source>
        <dbReference type="ARBA" id="ARBA00022989"/>
    </source>
</evidence>
<organism evidence="7 8">
    <name type="scientific">Pontiella sulfatireligans</name>
    <dbReference type="NCBI Taxonomy" id="2750658"/>
    <lineage>
        <taxon>Bacteria</taxon>
        <taxon>Pseudomonadati</taxon>
        <taxon>Kiritimatiellota</taxon>
        <taxon>Kiritimatiellia</taxon>
        <taxon>Kiritimatiellales</taxon>
        <taxon>Pontiellaceae</taxon>
        <taxon>Pontiella</taxon>
    </lineage>
</organism>
<dbReference type="GO" id="GO:0012505">
    <property type="term" value="C:endomembrane system"/>
    <property type="evidence" value="ECO:0007669"/>
    <property type="project" value="UniProtKB-SubCell"/>
</dbReference>
<evidence type="ECO:0000256" key="5">
    <source>
        <dbReference type="SAM" id="Phobius"/>
    </source>
</evidence>
<keyword evidence="8" id="KW-1185">Reference proteome</keyword>
<dbReference type="Proteomes" id="UP000346198">
    <property type="component" value="Unassembled WGS sequence"/>
</dbReference>
<evidence type="ECO:0000259" key="6">
    <source>
        <dbReference type="Pfam" id="PF02656"/>
    </source>
</evidence>
<evidence type="ECO:0000313" key="7">
    <source>
        <dbReference type="EMBL" id="VGO21918.1"/>
    </source>
</evidence>
<reference evidence="7 8" key="1">
    <citation type="submission" date="2019-04" db="EMBL/GenBank/DDBJ databases">
        <authorList>
            <person name="Van Vliet M D."/>
        </authorList>
    </citation>
    <scope>NUCLEOTIDE SEQUENCE [LARGE SCALE GENOMIC DNA]</scope>
    <source>
        <strain evidence="7 8">F21</strain>
    </source>
</reference>
<comment type="subcellular location">
    <subcellularLocation>
        <location evidence="1">Endomembrane system</location>
        <topology evidence="1">Multi-pass membrane protein</topology>
    </subcellularLocation>
</comment>
<dbReference type="Pfam" id="PF02656">
    <property type="entry name" value="DUF202"/>
    <property type="match status" value="1"/>
</dbReference>
<name>A0A6C2UP04_9BACT</name>
<dbReference type="EMBL" id="CAAHFH010000002">
    <property type="protein sequence ID" value="VGO21918.1"/>
    <property type="molecule type" value="Genomic_DNA"/>
</dbReference>